<sequence length="142" mass="15001">MNGGGEAVNGDLLATCAQVSIAAVIVVGIDAAAMHLAARAIVGGQTAASIHDRVGALRQVVLKWMTPVVSMTLLFLRIKMRAEELAGGHSFATSTGSGVDGDSTLQEHNEVHSAEADVAPPLGRRFRHAQHIYAKLHDWLSR</sequence>
<keyword evidence="3" id="KW-1185">Reference proteome</keyword>
<keyword evidence="1" id="KW-1133">Transmembrane helix</keyword>
<name>A0ABT4B282_9ACTN</name>
<dbReference type="RefSeq" id="WP_267564123.1">
    <property type="nucleotide sequence ID" value="NZ_JAPNTZ010000006.1"/>
</dbReference>
<proteinExistence type="predicted"/>
<gene>
    <name evidence="2" type="ORF">OWR29_18380</name>
</gene>
<evidence type="ECO:0000256" key="1">
    <source>
        <dbReference type="SAM" id="Phobius"/>
    </source>
</evidence>
<organism evidence="2 3">
    <name type="scientific">Paractinoplanes pyxinae</name>
    <dbReference type="NCBI Taxonomy" id="2997416"/>
    <lineage>
        <taxon>Bacteria</taxon>
        <taxon>Bacillati</taxon>
        <taxon>Actinomycetota</taxon>
        <taxon>Actinomycetes</taxon>
        <taxon>Micromonosporales</taxon>
        <taxon>Micromonosporaceae</taxon>
        <taxon>Paractinoplanes</taxon>
    </lineage>
</organism>
<keyword evidence="1" id="KW-0472">Membrane</keyword>
<dbReference type="Proteomes" id="UP001151002">
    <property type="component" value="Unassembled WGS sequence"/>
</dbReference>
<feature type="transmembrane region" description="Helical" evidence="1">
    <location>
        <begin position="12"/>
        <end position="36"/>
    </location>
</feature>
<reference evidence="2" key="1">
    <citation type="submission" date="2022-11" db="EMBL/GenBank/DDBJ databases">
        <authorList>
            <person name="Somphong A."/>
            <person name="Phongsopitanun W."/>
        </authorList>
    </citation>
    <scope>NUCLEOTIDE SEQUENCE</scope>
    <source>
        <strain evidence="2">Pm04-4</strain>
    </source>
</reference>
<keyword evidence="1" id="KW-0812">Transmembrane</keyword>
<accession>A0ABT4B282</accession>
<feature type="transmembrane region" description="Helical" evidence="1">
    <location>
        <begin position="56"/>
        <end position="76"/>
    </location>
</feature>
<evidence type="ECO:0000313" key="3">
    <source>
        <dbReference type="Proteomes" id="UP001151002"/>
    </source>
</evidence>
<dbReference type="EMBL" id="JAPNTZ010000006">
    <property type="protein sequence ID" value="MCY1139975.1"/>
    <property type="molecule type" value="Genomic_DNA"/>
</dbReference>
<protein>
    <submittedName>
        <fullName evidence="2">Uncharacterized protein</fullName>
    </submittedName>
</protein>
<comment type="caution">
    <text evidence="2">The sequence shown here is derived from an EMBL/GenBank/DDBJ whole genome shotgun (WGS) entry which is preliminary data.</text>
</comment>
<evidence type="ECO:0000313" key="2">
    <source>
        <dbReference type="EMBL" id="MCY1139975.1"/>
    </source>
</evidence>